<feature type="transmembrane region" description="Helical" evidence="1">
    <location>
        <begin position="12"/>
        <end position="30"/>
    </location>
</feature>
<dbReference type="EMBL" id="AEEN01000012">
    <property type="protein sequence ID" value="EFM31761.1"/>
    <property type="molecule type" value="Genomic_DNA"/>
</dbReference>
<feature type="transmembrane region" description="Helical" evidence="1">
    <location>
        <begin position="42"/>
        <end position="66"/>
    </location>
</feature>
<dbReference type="HOGENOM" id="CLU_156621_0_0_9"/>
<keyword evidence="1" id="KW-0812">Transmembrane</keyword>
<name>E0PRL0_STRMT</name>
<gene>
    <name evidence="2" type="ORF">HMPREF8571_1131</name>
</gene>
<keyword evidence="1" id="KW-1133">Transmembrane helix</keyword>
<protein>
    <submittedName>
        <fullName evidence="2">Uncharacterized protein</fullName>
    </submittedName>
</protein>
<proteinExistence type="predicted"/>
<sequence>MVKNNRNRGEIVMILFVYLIVVIVMMSKQRKEGKVVSGWTRFIVYSLLVLSLISLLAGTLALSLVFNPLVGFYYMEVIGIMLEIVHFVNMMITFGLILLSLSIYLDSQRNQEPTPLSHHVVRLGVHILLIILML</sequence>
<evidence type="ECO:0000313" key="3">
    <source>
        <dbReference type="Proteomes" id="UP000003823"/>
    </source>
</evidence>
<feature type="transmembrane region" description="Helical" evidence="1">
    <location>
        <begin position="78"/>
        <end position="104"/>
    </location>
</feature>
<dbReference type="Proteomes" id="UP000003823">
    <property type="component" value="Unassembled WGS sequence"/>
</dbReference>
<dbReference type="AlphaFoldDB" id="E0PRL0"/>
<keyword evidence="1" id="KW-0472">Membrane</keyword>
<evidence type="ECO:0000313" key="2">
    <source>
        <dbReference type="EMBL" id="EFM31761.1"/>
    </source>
</evidence>
<comment type="caution">
    <text evidence="2">The sequence shown here is derived from an EMBL/GenBank/DDBJ whole genome shotgun (WGS) entry which is preliminary data.</text>
</comment>
<accession>E0PRL0</accession>
<reference evidence="2 3" key="1">
    <citation type="submission" date="2010-07" db="EMBL/GenBank/DDBJ databases">
        <authorList>
            <person name="Muzny D."/>
            <person name="Qin X."/>
            <person name="Deng J."/>
            <person name="Jiang H."/>
            <person name="Liu Y."/>
            <person name="Qu J."/>
            <person name="Song X.-Z."/>
            <person name="Zhang L."/>
            <person name="Thornton R."/>
            <person name="Coyle M."/>
            <person name="Francisco L."/>
            <person name="Jackson L."/>
            <person name="Javaid M."/>
            <person name="Korchina V."/>
            <person name="Kovar C."/>
            <person name="Mata R."/>
            <person name="Mathew T."/>
            <person name="Ngo R."/>
            <person name="Nguyen L."/>
            <person name="Nguyen N."/>
            <person name="Okwuonu G."/>
            <person name="Ongeri F."/>
            <person name="Pham C."/>
            <person name="Simmons D."/>
            <person name="Wilczek-Boney K."/>
            <person name="Hale W."/>
            <person name="Jakkamsetti A."/>
            <person name="Pham P."/>
            <person name="Ruth R."/>
            <person name="San Lucas F."/>
            <person name="Warren J."/>
            <person name="Zhang J."/>
            <person name="Zhao Z."/>
            <person name="Zhou C."/>
            <person name="Zhu D."/>
            <person name="Lee S."/>
            <person name="Bess C."/>
            <person name="Blankenburg K."/>
            <person name="Forbes L."/>
            <person name="Fu Q."/>
            <person name="Gubbala S."/>
            <person name="Hirani K."/>
            <person name="Jayaseelan J.C."/>
            <person name="Lara F."/>
            <person name="Munidasa M."/>
            <person name="Palculict T."/>
            <person name="Patil S."/>
            <person name="Pu L.-L."/>
            <person name="Saada N."/>
            <person name="Tang L."/>
            <person name="Weissenberger G."/>
            <person name="Zhu Y."/>
            <person name="Hemphill L."/>
            <person name="Shang Y."/>
            <person name="Youmans B."/>
            <person name="Ayvaz T."/>
            <person name="Ross M."/>
            <person name="Santibanez J."/>
            <person name="Aqrawi P."/>
            <person name="Gross S."/>
            <person name="Joshi V."/>
            <person name="Fowler G."/>
            <person name="Nazareth L."/>
            <person name="Reid J."/>
            <person name="Worley K."/>
            <person name="Petrosino J."/>
            <person name="Highlander S."/>
            <person name="Gibbs R."/>
        </authorList>
    </citation>
    <scope>NUCLEOTIDE SEQUENCE [LARGE SCALE GENOMIC DNA]</scope>
    <source>
        <strain evidence="2 3">ATCC 6249</strain>
    </source>
</reference>
<evidence type="ECO:0000256" key="1">
    <source>
        <dbReference type="SAM" id="Phobius"/>
    </source>
</evidence>
<organism evidence="2 3">
    <name type="scientific">Streptococcus mitis ATCC 6249</name>
    <dbReference type="NCBI Taxonomy" id="864567"/>
    <lineage>
        <taxon>Bacteria</taxon>
        <taxon>Bacillati</taxon>
        <taxon>Bacillota</taxon>
        <taxon>Bacilli</taxon>
        <taxon>Lactobacillales</taxon>
        <taxon>Streptococcaceae</taxon>
        <taxon>Streptococcus</taxon>
        <taxon>Streptococcus mitis group</taxon>
    </lineage>
</organism>